<gene>
    <name evidence="1" type="ORF">LCGC14_1639160</name>
</gene>
<name>A0A0F9IMP8_9ZZZZ</name>
<evidence type="ECO:0000313" key="1">
    <source>
        <dbReference type="EMBL" id="KKM21064.1"/>
    </source>
</evidence>
<dbReference type="AlphaFoldDB" id="A0A0F9IMP8"/>
<proteinExistence type="predicted"/>
<accession>A0A0F9IMP8</accession>
<dbReference type="EMBL" id="LAZR01013635">
    <property type="protein sequence ID" value="KKM21064.1"/>
    <property type="molecule type" value="Genomic_DNA"/>
</dbReference>
<sequence>MARTKEETRIYNKAYYKANRGKFRAWAKAYQKENREKLQAYRKAYRKANYESIRVKASAYHEINKERRRADCKTYQEKNREKIRIRRKAFSLANKKRLNAYSREYYKNNKDADRTKACRKIYDDAHKKERNAFLKNKWATDPKFRTHLQKKFKPGMTWENYGKHSWEIDHIIPKSVFNYTKSEDPDFKRCWSLKNLQPMWGSENISKGVKLEKHFQPMLAFG</sequence>
<comment type="caution">
    <text evidence="1">The sequence shown here is derived from an EMBL/GenBank/DDBJ whole genome shotgun (WGS) entry which is preliminary data.</text>
</comment>
<reference evidence="1" key="1">
    <citation type="journal article" date="2015" name="Nature">
        <title>Complex archaea that bridge the gap between prokaryotes and eukaryotes.</title>
        <authorList>
            <person name="Spang A."/>
            <person name="Saw J.H."/>
            <person name="Jorgensen S.L."/>
            <person name="Zaremba-Niedzwiedzka K."/>
            <person name="Martijn J."/>
            <person name="Lind A.E."/>
            <person name="van Eijk R."/>
            <person name="Schleper C."/>
            <person name="Guy L."/>
            <person name="Ettema T.J."/>
        </authorList>
    </citation>
    <scope>NUCLEOTIDE SEQUENCE</scope>
</reference>
<organism evidence="1">
    <name type="scientific">marine sediment metagenome</name>
    <dbReference type="NCBI Taxonomy" id="412755"/>
    <lineage>
        <taxon>unclassified sequences</taxon>
        <taxon>metagenomes</taxon>
        <taxon>ecological metagenomes</taxon>
    </lineage>
</organism>
<protein>
    <submittedName>
        <fullName evidence="1">Uncharacterized protein</fullName>
    </submittedName>
</protein>